<accession>A0ACC1PIQ2</accession>
<gene>
    <name evidence="1" type="ORF">NUW58_g1762</name>
</gene>
<evidence type="ECO:0000313" key="1">
    <source>
        <dbReference type="EMBL" id="KAJ2993691.1"/>
    </source>
</evidence>
<sequence length="388" mass="43422">MASCDIEAGIHLTPLEPHSGGRLRVQTSGNTSIEPKKPRHDGLYARILGDRLINGEELTSEDEFYGSHDVEKVTAKGFPSIAAFHSNFANTKICRTFDYVTAMLMTRYQTQITCLLGALAELDAEEGTQSAPFDKEEFISRCLHPPDQRPSVQVPTEEEGIDRDEEKKKKRIDAARENIFENLGRVIRRYRMSLLYLALLPTSSADVSEEKLITWQSGLGKLPRVSADTHKRLFNHIRSMDGIESDSLDFFRAYDDFIYPDGDTLYERFYTFLAYVRKALVKSVRFLSCKTIFADGGASFGRGAYGEQTIRRFVKLAMAITSSTLILTPVGVLYLCQPGKVVSFLVVFVSELAFTFTLLAFDTQMSHVLVGIAAYSAVLVTFLQVIGN</sequence>
<protein>
    <submittedName>
        <fullName evidence="1">Uncharacterized protein</fullName>
    </submittedName>
</protein>
<evidence type="ECO:0000313" key="2">
    <source>
        <dbReference type="Proteomes" id="UP001143856"/>
    </source>
</evidence>
<organism evidence="1 2">
    <name type="scientific">Xylaria curta</name>
    <dbReference type="NCBI Taxonomy" id="42375"/>
    <lineage>
        <taxon>Eukaryota</taxon>
        <taxon>Fungi</taxon>
        <taxon>Dikarya</taxon>
        <taxon>Ascomycota</taxon>
        <taxon>Pezizomycotina</taxon>
        <taxon>Sordariomycetes</taxon>
        <taxon>Xylariomycetidae</taxon>
        <taxon>Xylariales</taxon>
        <taxon>Xylariaceae</taxon>
        <taxon>Xylaria</taxon>
    </lineage>
</organism>
<comment type="caution">
    <text evidence="1">The sequence shown here is derived from an EMBL/GenBank/DDBJ whole genome shotgun (WGS) entry which is preliminary data.</text>
</comment>
<reference evidence="1" key="1">
    <citation type="submission" date="2022-10" db="EMBL/GenBank/DDBJ databases">
        <title>Genome Sequence of Xylaria curta.</title>
        <authorList>
            <person name="Buettner E."/>
        </authorList>
    </citation>
    <scope>NUCLEOTIDE SEQUENCE</scope>
    <source>
        <strain evidence="1">Babe10</strain>
    </source>
</reference>
<dbReference type="Proteomes" id="UP001143856">
    <property type="component" value="Unassembled WGS sequence"/>
</dbReference>
<dbReference type="EMBL" id="JAPDGR010000204">
    <property type="protein sequence ID" value="KAJ2993691.1"/>
    <property type="molecule type" value="Genomic_DNA"/>
</dbReference>
<name>A0ACC1PIQ2_9PEZI</name>
<keyword evidence="2" id="KW-1185">Reference proteome</keyword>
<proteinExistence type="predicted"/>